<feature type="region of interest" description="Disordered" evidence="7">
    <location>
        <begin position="992"/>
        <end position="1011"/>
    </location>
</feature>
<sequence length="1678" mass="186424">MNGSFEAASHLERAIRAGLEDQSDSSLSAPGLARRAKSASLSFATDEGSDEGHTGQSYQPSTNRILDHLSEYDSGAFAGRTPTARRMVTATQNITSHKQQQQRPYSSPSQPLTSSRNSARRINKPAQYAEEDEDSRDDSMLPPPKATDSRSSSLSSSESGMRTTARDISHGSAPLTSTPQRSAAAQRSRDATSFYSQRSNGDPTTGRLNLAKRAAQSAARDASTRSLGRRSDAARSEGEGSHTPWGSAKETQTGLVRTVDENHDDHTGRSAALSDGRDLSINTIEEADSADQTRQSEELTGGGVPEQDASRPEHTQADSIGQTSQMHTSDIRPVHQAGTEADITSANPDEPTQDNQSQSHNPFARSGVDAVNETENVTVEATRDSAPETSPSAARAARQALPPLAATPSYSQSRAPFSMATPRPAVDQRKMQNYLLSVVKDPAREQKIQKSVKRMRAQRIPLDQIQSEESSMDRSGPQAPVGRDSTPLSSAMATPLHRMDRLGRPMTIGAGRTPLPPFRPSGLANQYSADDSRSQASDQSSVHDLVGPSRWENKSEPGTVAREGKVIEAGLRVDGNRLDRHLHRVNAELSKENDRLADENAAKQGEVETLRRQLNTALREKEMLVRQSQASDGRLSPASVPLPPSPAPDSAKGHSEDAEALASAQEKITELEGHKEQLNDMLDELEEQFLQLQTENDQLKQGKTSSKQQDDGREDQTAATATDEADVKAQLEEAIRELDLLDQDYQDKEQECQQLQEAFEEAKEFALQECQKAEEERDRALKTAADREKEIRDLCEQIGELETNLQRLRQEKVEQSDDQAATVESEKLRDEVAKLQKELAAAQKELEAAHEEHDNVREELEAALEGNELQLQDLEKEKALVDEDLRQAVQEAANLKDNLDRQVITVSEKENEILKLTRRGRNDDAAVQRLAELEASLEAARHEAASSKDKLASMVSRSEHDKELKLRQEEIDLLRKQKTDIEARLEDYKQQASNLSLSPGGGQPNSSMLKTPGMHKALLNLRTPIRTPQSPGQLSAASWLNDSTIGNESAVMHIQELQRLLDEANVKIDEKLAEIDRQGLSHLTVTRRLLEAHQRIEELEAELARLLGSGGELHVIDRRLKSIRCTSCKITFDASKQVQAKSFAKNNADDESFADVTVTSHTVGQGDKKGMAKSARSRQRDQALADFVAKVPILTARLAQVEEENRKLREGAAAKGSAGKNNARSDARATDAAKNLQKATQFEIEKARAAIVDLDSELQEERKRLPELARDSKVFGDLTSSAERDLARTELRLRNIEVELRRKVEDHGELYKELLEKSSVGSDVPVQLQVLQAQVRQTAMDVEHLRDDRNAVLEAREELHDKFRNASEKYLTIQTELTTCRQAVLSHASQLDEQTQKIEELHATLKEQHRAMQRVAGERDRLYAQREGIINDVSSLEADLRRVRVESQAFGRDLERLRKERDEQKRRAELARETSMSITAEAQETISVLKERLDQARRMIRQVELSQTAEGAQADTQALREKHERECKGLLLHARYLKTKFMRESDLRADLAFQKKYLLQILGGLDMSERETVRFLSDLERSRGRVSAGNRTVGGGGGSAPRRSPATQAKWKKVSTAVLAVARMKLMAERWQETRKVKEALLGAHEAVKLARAEKERENARSGGEEEKERMLYHKVAA</sequence>
<feature type="compositionally biased region" description="Low complexity" evidence="7">
    <location>
        <begin position="149"/>
        <end position="159"/>
    </location>
</feature>
<accession>A0A316U7N1</accession>
<keyword evidence="5" id="KW-0206">Cytoskeleton</keyword>
<feature type="compositionally biased region" description="Low complexity" evidence="7">
    <location>
        <begin position="99"/>
        <end position="111"/>
    </location>
</feature>
<proteinExistence type="predicted"/>
<keyword evidence="4 6" id="KW-0175">Coiled coil</keyword>
<feature type="compositionally biased region" description="Low complexity" evidence="7">
    <location>
        <begin position="1213"/>
        <end position="1222"/>
    </location>
</feature>
<evidence type="ECO:0000256" key="7">
    <source>
        <dbReference type="SAM" id="MobiDB-lite"/>
    </source>
</evidence>
<dbReference type="GO" id="GO:0006997">
    <property type="term" value="P:nucleus organization"/>
    <property type="evidence" value="ECO:0007669"/>
    <property type="project" value="TreeGrafter"/>
</dbReference>
<feature type="compositionally biased region" description="Polar residues" evidence="7">
    <location>
        <begin position="191"/>
        <end position="207"/>
    </location>
</feature>
<dbReference type="Pfam" id="PF10495">
    <property type="entry name" value="PACT_coil_coil"/>
    <property type="match status" value="1"/>
</dbReference>
<feature type="compositionally biased region" description="Polar residues" evidence="7">
    <location>
        <begin position="695"/>
        <end position="707"/>
    </location>
</feature>
<feature type="coiled-coil region" evidence="6">
    <location>
        <begin position="1047"/>
        <end position="1109"/>
    </location>
</feature>
<evidence type="ECO:0000313" key="10">
    <source>
        <dbReference type="Proteomes" id="UP000245942"/>
    </source>
</evidence>
<comment type="subcellular location">
    <subcellularLocation>
        <location evidence="1">Cytoplasm</location>
        <location evidence="1">Cytoskeleton</location>
        <location evidence="1">Microtubule organizing center</location>
    </subcellularLocation>
</comment>
<dbReference type="GO" id="GO:0019894">
    <property type="term" value="F:kinesin binding"/>
    <property type="evidence" value="ECO:0007669"/>
    <property type="project" value="TreeGrafter"/>
</dbReference>
<keyword evidence="10" id="KW-1185">Reference proteome</keyword>
<evidence type="ECO:0000256" key="2">
    <source>
        <dbReference type="ARBA" id="ARBA00022490"/>
    </source>
</evidence>
<evidence type="ECO:0000256" key="5">
    <source>
        <dbReference type="ARBA" id="ARBA00023212"/>
    </source>
</evidence>
<feature type="region of interest" description="Disordered" evidence="7">
    <location>
        <begin position="92"/>
        <end position="398"/>
    </location>
</feature>
<dbReference type="STRING" id="1684307.A0A316U7N1"/>
<evidence type="ECO:0000256" key="6">
    <source>
        <dbReference type="SAM" id="Coils"/>
    </source>
</evidence>
<feature type="coiled-coil region" evidence="6">
    <location>
        <begin position="1244"/>
        <end position="1362"/>
    </location>
</feature>
<dbReference type="GeneID" id="37011191"/>
<protein>
    <recommendedName>
        <fullName evidence="8">Pericentrin/AKAP-450 centrosomal targeting domain-containing protein</fullName>
    </recommendedName>
</protein>
<feature type="region of interest" description="Disordered" evidence="7">
    <location>
        <begin position="1652"/>
        <end position="1678"/>
    </location>
</feature>
<feature type="coiled-coil region" evidence="6">
    <location>
        <begin position="1447"/>
        <end position="1506"/>
    </location>
</feature>
<feature type="compositionally biased region" description="Basic and acidic residues" evidence="7">
    <location>
        <begin position="229"/>
        <end position="240"/>
    </location>
</feature>
<feature type="compositionally biased region" description="Basic and acidic residues" evidence="7">
    <location>
        <begin position="1652"/>
        <end position="1672"/>
    </location>
</feature>
<reference evidence="9 10" key="1">
    <citation type="journal article" date="2018" name="Mol. Biol. Evol.">
        <title>Broad Genomic Sampling Reveals a Smut Pathogenic Ancestry of the Fungal Clade Ustilaginomycotina.</title>
        <authorList>
            <person name="Kijpornyongpan T."/>
            <person name="Mondo S.J."/>
            <person name="Barry K."/>
            <person name="Sandor L."/>
            <person name="Lee J."/>
            <person name="Lipzen A."/>
            <person name="Pangilinan J."/>
            <person name="LaButti K."/>
            <person name="Hainaut M."/>
            <person name="Henrissat B."/>
            <person name="Grigoriev I.V."/>
            <person name="Spatafora J.W."/>
            <person name="Aime M.C."/>
        </authorList>
    </citation>
    <scope>NUCLEOTIDE SEQUENCE [LARGE SCALE GENOMIC DNA]</scope>
    <source>
        <strain evidence="9 10">MCA 4718</strain>
    </source>
</reference>
<feature type="region of interest" description="Disordered" evidence="7">
    <location>
        <begin position="1586"/>
        <end position="1609"/>
    </location>
</feature>
<feature type="region of interest" description="Disordered" evidence="7">
    <location>
        <begin position="446"/>
        <end position="563"/>
    </location>
</feature>
<dbReference type="PANTHER" id="PTHR21524">
    <property type="entry name" value="SPECTRIN REPEAT CONTAINING NUCLEAR ENVELOPE PROTEIN 2"/>
    <property type="match status" value="1"/>
</dbReference>
<evidence type="ECO:0000256" key="3">
    <source>
        <dbReference type="ARBA" id="ARBA00022553"/>
    </source>
</evidence>
<feature type="region of interest" description="Disordered" evidence="7">
    <location>
        <begin position="1209"/>
        <end position="1230"/>
    </location>
</feature>
<dbReference type="GO" id="GO:0007010">
    <property type="term" value="P:cytoskeleton organization"/>
    <property type="evidence" value="ECO:0007669"/>
    <property type="project" value="TreeGrafter"/>
</dbReference>
<evidence type="ECO:0000259" key="8">
    <source>
        <dbReference type="Pfam" id="PF10495"/>
    </source>
</evidence>
<feature type="compositionally biased region" description="Basic and acidic residues" evidence="7">
    <location>
        <begin position="258"/>
        <end position="268"/>
    </location>
</feature>
<feature type="region of interest" description="Disordered" evidence="7">
    <location>
        <begin position="623"/>
        <end position="667"/>
    </location>
</feature>
<dbReference type="GO" id="GO:0005815">
    <property type="term" value="C:microtubule organizing center"/>
    <property type="evidence" value="ECO:0007669"/>
    <property type="project" value="UniProtKB-SubCell"/>
</dbReference>
<keyword evidence="3" id="KW-0597">Phosphoprotein</keyword>
<dbReference type="InterPro" id="IPR019528">
    <property type="entry name" value="PACT_domain"/>
</dbReference>
<dbReference type="GO" id="GO:0048471">
    <property type="term" value="C:perinuclear region of cytoplasm"/>
    <property type="evidence" value="ECO:0007669"/>
    <property type="project" value="TreeGrafter"/>
</dbReference>
<dbReference type="Proteomes" id="UP000245942">
    <property type="component" value="Unassembled WGS sequence"/>
</dbReference>
<feature type="compositionally biased region" description="Polar residues" evidence="7">
    <location>
        <begin position="317"/>
        <end position="328"/>
    </location>
</feature>
<name>A0A316U7N1_9BASI</name>
<gene>
    <name evidence="9" type="ORF">BCV69DRAFT_164544</name>
</gene>
<dbReference type="PANTHER" id="PTHR21524:SF5">
    <property type="entry name" value="SPECTRIN REPEAT CONTAINING NUCLEAR ENVELOPE PROTEIN 2"/>
    <property type="match status" value="1"/>
</dbReference>
<feature type="domain" description="Pericentrin/AKAP-450 centrosomal targeting" evidence="8">
    <location>
        <begin position="1540"/>
        <end position="1631"/>
    </location>
</feature>
<feature type="compositionally biased region" description="Polar residues" evidence="7">
    <location>
        <begin position="54"/>
        <end position="64"/>
    </location>
</feature>
<feature type="region of interest" description="Disordered" evidence="7">
    <location>
        <begin position="695"/>
        <end position="726"/>
    </location>
</feature>
<dbReference type="GO" id="GO:0005635">
    <property type="term" value="C:nuclear envelope"/>
    <property type="evidence" value="ECO:0007669"/>
    <property type="project" value="TreeGrafter"/>
</dbReference>
<evidence type="ECO:0000313" key="9">
    <source>
        <dbReference type="EMBL" id="PWN21256.1"/>
    </source>
</evidence>
<dbReference type="EMBL" id="KZ819325">
    <property type="protein sequence ID" value="PWN21256.1"/>
    <property type="molecule type" value="Genomic_DNA"/>
</dbReference>
<feature type="region of interest" description="Disordered" evidence="7">
    <location>
        <begin position="16"/>
        <end position="70"/>
    </location>
</feature>
<evidence type="ECO:0000256" key="4">
    <source>
        <dbReference type="ARBA" id="ARBA00023054"/>
    </source>
</evidence>
<feature type="compositionally biased region" description="Low complexity" evidence="7">
    <location>
        <begin position="211"/>
        <end position="226"/>
    </location>
</feature>
<keyword evidence="2" id="KW-0963">Cytoplasm</keyword>
<feature type="compositionally biased region" description="Low complexity" evidence="7">
    <location>
        <begin position="389"/>
        <end position="398"/>
    </location>
</feature>
<dbReference type="GO" id="GO:0007097">
    <property type="term" value="P:nuclear migration"/>
    <property type="evidence" value="ECO:0007669"/>
    <property type="project" value="TreeGrafter"/>
</dbReference>
<dbReference type="RefSeq" id="XP_025348416.1">
    <property type="nucleotide sequence ID" value="XM_025489457.1"/>
</dbReference>
<feature type="region of interest" description="Disordered" evidence="7">
    <location>
        <begin position="407"/>
        <end position="426"/>
    </location>
</feature>
<dbReference type="OrthoDB" id="2020852at2759"/>
<evidence type="ECO:0000256" key="1">
    <source>
        <dbReference type="ARBA" id="ARBA00004267"/>
    </source>
</evidence>
<organism evidence="9 10">
    <name type="scientific">Pseudomicrostroma glucosiphilum</name>
    <dbReference type="NCBI Taxonomy" id="1684307"/>
    <lineage>
        <taxon>Eukaryota</taxon>
        <taxon>Fungi</taxon>
        <taxon>Dikarya</taxon>
        <taxon>Basidiomycota</taxon>
        <taxon>Ustilaginomycotina</taxon>
        <taxon>Exobasidiomycetes</taxon>
        <taxon>Microstromatales</taxon>
        <taxon>Microstromatales incertae sedis</taxon>
        <taxon>Pseudomicrostroma</taxon>
    </lineage>
</organism>